<sequence>MPWMIYGANGYTGEMIAREAAKRGMRPILAGRNEAAIAALATQLSLPSRVFSLNSEAEILQGLNDVDLVLHCAGPFSETAEPMMLGCLQTKTHYLDITGEISVFELAQSLSGKARKQKIVLCPGVGFDVIPTDCVASRLHELLPDATHLALGFDSRSGLSAGTAKTTVEAMKHGGRVREDGEIKAVGLGYSTREINFGNGTKYAVTIPWGDVSTAFHSTGIRNIEVYIPSSPKSVRMMRAANLARPVLGLSLVQGILKKQAGKVEGPSEEQRAKMPAYVWGEATNAEGKKVVARVKTANGYSLTVTGSLAVASFILMEKNVAGGAYTPSKLMGSDLVERLDGCGKIQIFEQ</sequence>
<reference evidence="2 3" key="1">
    <citation type="submission" date="2023-10" db="EMBL/GenBank/DDBJ databases">
        <title>Complete Genome Sequence of Limnobacter thiooxidans CS-K2T, Isolated from freshwater lake sediments in Bavaria, Germany.</title>
        <authorList>
            <person name="Naruki M."/>
            <person name="Watanabe A."/>
            <person name="Warashina T."/>
            <person name="Morita T."/>
            <person name="Arakawa K."/>
        </authorList>
    </citation>
    <scope>NUCLEOTIDE SEQUENCE [LARGE SCALE GENOMIC DNA]</scope>
    <source>
        <strain evidence="2 3">CS-K2</strain>
    </source>
</reference>
<dbReference type="InterPro" id="IPR036291">
    <property type="entry name" value="NAD(P)-bd_dom_sf"/>
</dbReference>
<dbReference type="AlphaFoldDB" id="A0AA86IYC3"/>
<dbReference type="Pfam" id="PF03435">
    <property type="entry name" value="Sacchrp_dh_NADP"/>
    <property type="match status" value="1"/>
</dbReference>
<keyword evidence="3" id="KW-1185">Reference proteome</keyword>
<dbReference type="SUPFAM" id="SSF51735">
    <property type="entry name" value="NAD(P)-binding Rossmann-fold domains"/>
    <property type="match status" value="1"/>
</dbReference>
<evidence type="ECO:0000259" key="1">
    <source>
        <dbReference type="Pfam" id="PF03435"/>
    </source>
</evidence>
<gene>
    <name evidence="2" type="ORF">RGQ30_12150</name>
</gene>
<dbReference type="Proteomes" id="UP001329151">
    <property type="component" value="Chromosome"/>
</dbReference>
<proteinExistence type="predicted"/>
<dbReference type="PANTHER" id="PTHR43781">
    <property type="entry name" value="SACCHAROPINE DEHYDROGENASE"/>
    <property type="match status" value="1"/>
</dbReference>
<feature type="domain" description="Saccharopine dehydrogenase NADP binding" evidence="1">
    <location>
        <begin position="4"/>
        <end position="101"/>
    </location>
</feature>
<dbReference type="EMBL" id="AP028947">
    <property type="protein sequence ID" value="BET25714.1"/>
    <property type="molecule type" value="Genomic_DNA"/>
</dbReference>
<organism evidence="2 3">
    <name type="scientific">Limnobacter thiooxidans</name>
    <dbReference type="NCBI Taxonomy" id="131080"/>
    <lineage>
        <taxon>Bacteria</taxon>
        <taxon>Pseudomonadati</taxon>
        <taxon>Pseudomonadota</taxon>
        <taxon>Betaproteobacteria</taxon>
        <taxon>Burkholderiales</taxon>
        <taxon>Burkholderiaceae</taxon>
        <taxon>Limnobacter</taxon>
    </lineage>
</organism>
<dbReference type="InterPro" id="IPR005097">
    <property type="entry name" value="Sacchrp_dh_NADP-bd"/>
</dbReference>
<name>A0AA86IYC3_9BURK</name>
<evidence type="ECO:0000313" key="2">
    <source>
        <dbReference type="EMBL" id="BET25714.1"/>
    </source>
</evidence>
<dbReference type="KEGG" id="lto:RGQ30_12150"/>
<evidence type="ECO:0000313" key="3">
    <source>
        <dbReference type="Proteomes" id="UP001329151"/>
    </source>
</evidence>
<dbReference type="RefSeq" id="WP_130556752.1">
    <property type="nucleotide sequence ID" value="NZ_AP028947.1"/>
</dbReference>
<dbReference type="PANTHER" id="PTHR43781:SF1">
    <property type="entry name" value="SACCHAROPINE DEHYDROGENASE"/>
    <property type="match status" value="1"/>
</dbReference>
<dbReference type="Gene3D" id="3.40.50.720">
    <property type="entry name" value="NAD(P)-binding Rossmann-like Domain"/>
    <property type="match status" value="1"/>
</dbReference>
<protein>
    <submittedName>
        <fullName evidence="2">Saccharopine dehydrogenase NADP-binding domain-containing protein</fullName>
    </submittedName>
</protein>
<accession>A0AA86IYC3</accession>